<reference evidence="1" key="1">
    <citation type="submission" date="2018-09" db="EMBL/GenBank/DDBJ databases">
        <title>A genomic encyclopedia of anaerobic methanotrophic archaea.</title>
        <authorList>
            <person name="Skennerton C.T."/>
            <person name="Chadwick G.L."/>
            <person name="Laso-Perez R."/>
            <person name="Leu A.O."/>
            <person name="Speth D.R."/>
            <person name="Yu H."/>
            <person name="Morgan-Lang C."/>
            <person name="Hatzenpichler R."/>
            <person name="Goudeau D."/>
            <person name="Malmstrom R."/>
            <person name="Woyke T."/>
            <person name="Hallam S."/>
            <person name="Tyson G.W."/>
            <person name="Wegener G."/>
            <person name="Boetius A."/>
            <person name="Orphan V.J."/>
        </authorList>
    </citation>
    <scope>NUCLEOTIDE SEQUENCE</scope>
    <source>
        <strain evidence="1">CONS3730D10UFb2</strain>
    </source>
</reference>
<dbReference type="EMBL" id="QYBA01000057">
    <property type="protein sequence ID" value="TKY92224.1"/>
    <property type="molecule type" value="Genomic_DNA"/>
</dbReference>
<gene>
    <name evidence="1" type="ORF">C5S46_01755</name>
</gene>
<organism evidence="1 2">
    <name type="scientific">Candidatus Methanomarinus sp</name>
    <dbReference type="NCBI Taxonomy" id="3386244"/>
    <lineage>
        <taxon>Archaea</taxon>
        <taxon>Methanobacteriati</taxon>
        <taxon>Methanobacteriota</taxon>
        <taxon>Stenosarchaea group</taxon>
        <taxon>Methanomicrobia</taxon>
        <taxon>Methanosarcinales</taxon>
        <taxon>ANME-2 cluster</taxon>
        <taxon>Candidatus Methanocomedenaceae</taxon>
        <taxon>Candidatus Methanomarinus</taxon>
    </lineage>
</organism>
<proteinExistence type="predicted"/>
<accession>A0AC61SBX8</accession>
<evidence type="ECO:0000313" key="1">
    <source>
        <dbReference type="EMBL" id="TKY92224.1"/>
    </source>
</evidence>
<comment type="caution">
    <text evidence="1">The sequence shown here is derived from an EMBL/GenBank/DDBJ whole genome shotgun (WGS) entry which is preliminary data.</text>
</comment>
<feature type="non-terminal residue" evidence="1">
    <location>
        <position position="1"/>
    </location>
</feature>
<name>A0AC61SBX8_9EURY</name>
<sequence length="395" mass="42183">SDDIGAVEGSQAMIVGDKVFVYANDNIYALNRSYGTVLWNTTIPGDEMAWGSWVSPAYDNNAIYISTGFNITKINAQDGTKLQEVAFPNAGYACNGGPTVADGMVFVGSGGNNYYALDENDLTTVIWNYTVPISGSSSTPAIADGKVVVGELTWAGSSHLCCIDEFTGAQIWATELPGNIGGSASIDAANDRTYIVVSTDYTGDAGEIYALNFTTGVVVWNNTITYSDSTPVISGDYLYVSGGVNTPGITYCYDRSGTLQWTVPHGSWTMSPAVADGKLITGDIAPWGTSDGIYVFDAITGTPVWSYEHAGSSPSIAYPDPIVVSVGNDSKVYAFGTKCYDWKEEWFGEGSDGGTSITTTELQDAIHHWLDDLDVRGYIMSTKDLQEIISAWLSS</sequence>
<evidence type="ECO:0000313" key="2">
    <source>
        <dbReference type="Proteomes" id="UP000315423"/>
    </source>
</evidence>
<dbReference type="Proteomes" id="UP000315423">
    <property type="component" value="Unassembled WGS sequence"/>
</dbReference>
<protein>
    <submittedName>
        <fullName evidence="1">Uncharacterized protein</fullName>
    </submittedName>
</protein>